<dbReference type="Proteomes" id="UP000671868">
    <property type="component" value="Chromosome"/>
</dbReference>
<evidence type="ECO:0000313" key="2">
    <source>
        <dbReference type="Proteomes" id="UP000671868"/>
    </source>
</evidence>
<keyword evidence="2" id="KW-1185">Reference proteome</keyword>
<dbReference type="RefSeq" id="WP_197447669.1">
    <property type="nucleotide sequence ID" value="NZ_CP053381.1"/>
</dbReference>
<gene>
    <name evidence="1" type="ORF">HNO51_12405</name>
</gene>
<dbReference type="EMBL" id="CP053381">
    <property type="protein sequence ID" value="QTP55415.1"/>
    <property type="molecule type" value="Genomic_DNA"/>
</dbReference>
<proteinExistence type="predicted"/>
<organism evidence="1 2">
    <name type="scientific">Billgrantia sulfidoxydans</name>
    <dbReference type="NCBI Taxonomy" id="2733484"/>
    <lineage>
        <taxon>Bacteria</taxon>
        <taxon>Pseudomonadati</taxon>
        <taxon>Pseudomonadota</taxon>
        <taxon>Gammaproteobacteria</taxon>
        <taxon>Oceanospirillales</taxon>
        <taxon>Halomonadaceae</taxon>
        <taxon>Billgrantia</taxon>
    </lineage>
</organism>
<protein>
    <submittedName>
        <fullName evidence="1">Uncharacterized protein</fullName>
    </submittedName>
</protein>
<accession>A0ABX7W5J3</accession>
<name>A0ABX7W5J3_9GAMM</name>
<evidence type="ECO:0000313" key="1">
    <source>
        <dbReference type="EMBL" id="QTP55415.1"/>
    </source>
</evidence>
<reference evidence="1 2" key="1">
    <citation type="journal article" date="2021" name="Front. Microbiol.">
        <title>Aerobic Denitrification and Heterotrophic Sulfur Oxidation in the Genus Halomonas Revealed by Six Novel Species Characterizations and Genome-Based Analysis.</title>
        <authorList>
            <person name="Wang L."/>
            <person name="Shao Z."/>
        </authorList>
    </citation>
    <scope>NUCLEOTIDE SEQUENCE [LARGE SCALE GENOMIC DNA]</scope>
    <source>
        <strain evidence="1 2">MCCC 1A11059</strain>
    </source>
</reference>
<sequence>MNKVWVAAACVAGIGAGIYLHNARNQAERVSPDELTPDQQRYCEQVEQWYREEMLDVAPKWRLGHPDEQGTYTQWCADR</sequence>